<keyword evidence="6 8" id="KW-0378">Hydrolase</keyword>
<dbReference type="Gene3D" id="3.60.15.10">
    <property type="entry name" value="Ribonuclease Z/Hydroxyacylglutathione hydrolase-like"/>
    <property type="match status" value="1"/>
</dbReference>
<sequence>MSFQLTILGTGSATPVLTRNPTAHYLHIEQDGYLIDCGEGTQNQLLRYKLRSTRLKYIFITHLHGDHYFGLIGLISTLNMHRRTDDLWIFGPKGLAEIITIQLKYSDAWLNFKVHFIETETEKTYQLFENECVTVTTIPLVHRVPCCGFLIKEKRGKRKLRKEVLPADLSIDEIKSLKEGYDILDENGQLKYSNATLTKPEVEPKSYAFCSDTLFHEPIIEIVRGVDLLYHEATFLKDLTARATQTCHSTAAQAAEIAERAKVKKLVIGHYSSRYKDLEPFLLEAKKIFENTILSTEGLTLDI</sequence>
<evidence type="ECO:0000256" key="7">
    <source>
        <dbReference type="ARBA" id="ARBA00022833"/>
    </source>
</evidence>
<organism evidence="9 10">
    <name type="scientific">Arcicella aurantiaca</name>
    <dbReference type="NCBI Taxonomy" id="591202"/>
    <lineage>
        <taxon>Bacteria</taxon>
        <taxon>Pseudomonadati</taxon>
        <taxon>Bacteroidota</taxon>
        <taxon>Cytophagia</taxon>
        <taxon>Cytophagales</taxon>
        <taxon>Flectobacillaceae</taxon>
        <taxon>Arcicella</taxon>
    </lineage>
</organism>
<feature type="binding site" evidence="8">
    <location>
        <position position="66"/>
    </location>
    <ligand>
        <name>Zn(2+)</name>
        <dbReference type="ChEBI" id="CHEBI:29105"/>
        <label>2</label>
        <note>catalytic</note>
    </ligand>
</feature>
<dbReference type="PANTHER" id="PTHR46018">
    <property type="entry name" value="ZINC PHOSPHODIESTERASE ELAC PROTEIN 1"/>
    <property type="match status" value="1"/>
</dbReference>
<evidence type="ECO:0000256" key="5">
    <source>
        <dbReference type="ARBA" id="ARBA00022759"/>
    </source>
</evidence>
<keyword evidence="2 8" id="KW-0819">tRNA processing</keyword>
<dbReference type="AlphaFoldDB" id="A0A316EA67"/>
<keyword evidence="3 8" id="KW-0540">Nuclease</keyword>
<dbReference type="HAMAP" id="MF_01818">
    <property type="entry name" value="RNase_Z_BN"/>
    <property type="match status" value="1"/>
</dbReference>
<feature type="binding site" evidence="8">
    <location>
        <position position="62"/>
    </location>
    <ligand>
        <name>Zn(2+)</name>
        <dbReference type="ChEBI" id="CHEBI:29105"/>
        <label>1</label>
        <note>catalytic</note>
    </ligand>
</feature>
<feature type="binding site" evidence="8">
    <location>
        <position position="212"/>
    </location>
    <ligand>
        <name>Zn(2+)</name>
        <dbReference type="ChEBI" id="CHEBI:29105"/>
        <label>1</label>
        <note>catalytic</note>
    </ligand>
</feature>
<keyword evidence="5 8" id="KW-0255">Endonuclease</keyword>
<dbReference type="InterPro" id="IPR036866">
    <property type="entry name" value="RibonucZ/Hydroxyglut_hydro"/>
</dbReference>
<reference evidence="9 10" key="1">
    <citation type="submission" date="2018-05" db="EMBL/GenBank/DDBJ databases">
        <title>Genomic Encyclopedia of Archaeal and Bacterial Type Strains, Phase II (KMG-II): from individual species to whole genera.</title>
        <authorList>
            <person name="Goeker M."/>
        </authorList>
    </citation>
    <scope>NUCLEOTIDE SEQUENCE [LARGE SCALE GENOMIC DNA]</scope>
    <source>
        <strain evidence="9 10">DSM 22214</strain>
    </source>
</reference>
<dbReference type="GO" id="GO:0042781">
    <property type="term" value="F:3'-tRNA processing endoribonuclease activity"/>
    <property type="evidence" value="ECO:0007669"/>
    <property type="project" value="UniProtKB-UniRule"/>
</dbReference>
<dbReference type="EMBL" id="QGGO01000011">
    <property type="protein sequence ID" value="PWK26548.1"/>
    <property type="molecule type" value="Genomic_DNA"/>
</dbReference>
<accession>A0A316EA67</accession>
<comment type="catalytic activity">
    <reaction evidence="8">
        <text>Endonucleolytic cleavage of RNA, removing extra 3' nucleotides from tRNA precursor, generating 3' termini of tRNAs. A 3'-hydroxy group is left at the tRNA terminus and a 5'-phosphoryl group is left at the trailer molecule.</text>
        <dbReference type="EC" id="3.1.26.11"/>
    </reaction>
</comment>
<comment type="function">
    <text evidence="8">Zinc phosphodiesterase, which displays some tRNA 3'-processing endonuclease activity. Probably involved in tRNA maturation, by removing a 3'-trailer from precursor tRNA.</text>
</comment>
<feature type="binding site" evidence="8">
    <location>
        <position position="67"/>
    </location>
    <ligand>
        <name>Zn(2+)</name>
        <dbReference type="ChEBI" id="CHEBI:29105"/>
        <label>2</label>
        <note>catalytic</note>
    </ligand>
</feature>
<evidence type="ECO:0000313" key="9">
    <source>
        <dbReference type="EMBL" id="PWK26548.1"/>
    </source>
</evidence>
<comment type="similarity">
    <text evidence="8">Belongs to the RNase Z family.</text>
</comment>
<dbReference type="Proteomes" id="UP000245489">
    <property type="component" value="Unassembled WGS sequence"/>
</dbReference>
<evidence type="ECO:0000256" key="8">
    <source>
        <dbReference type="HAMAP-Rule" id="MF_01818"/>
    </source>
</evidence>
<dbReference type="RefSeq" id="WP_109743126.1">
    <property type="nucleotide sequence ID" value="NZ_QGGO01000011.1"/>
</dbReference>
<feature type="binding site" evidence="8">
    <location>
        <position position="270"/>
    </location>
    <ligand>
        <name>Zn(2+)</name>
        <dbReference type="ChEBI" id="CHEBI:29105"/>
        <label>2</label>
        <note>catalytic</note>
    </ligand>
</feature>
<dbReference type="CDD" id="cd07717">
    <property type="entry name" value="RNaseZ_ZiPD-like_MBL-fold"/>
    <property type="match status" value="1"/>
</dbReference>
<evidence type="ECO:0000256" key="1">
    <source>
        <dbReference type="ARBA" id="ARBA00011738"/>
    </source>
</evidence>
<proteinExistence type="inferred from homology"/>
<evidence type="ECO:0000256" key="3">
    <source>
        <dbReference type="ARBA" id="ARBA00022722"/>
    </source>
</evidence>
<comment type="cofactor">
    <cofactor evidence="8">
        <name>Zn(2+)</name>
        <dbReference type="ChEBI" id="CHEBI:29105"/>
    </cofactor>
    <text evidence="8">Binds 2 Zn(2+) ions.</text>
</comment>
<keyword evidence="4 8" id="KW-0479">Metal-binding</keyword>
<feature type="binding site" evidence="8">
    <location>
        <position position="142"/>
    </location>
    <ligand>
        <name>Zn(2+)</name>
        <dbReference type="ChEBI" id="CHEBI:29105"/>
        <label>1</label>
        <note>catalytic</note>
    </ligand>
</feature>
<evidence type="ECO:0000313" key="10">
    <source>
        <dbReference type="Proteomes" id="UP000245489"/>
    </source>
</evidence>
<comment type="subunit">
    <text evidence="1 8">Homodimer.</text>
</comment>
<protein>
    <recommendedName>
        <fullName evidence="8">Ribonuclease Z</fullName>
        <shortName evidence="8">RNase Z</shortName>
        <ecNumber evidence="8">3.1.26.11</ecNumber>
    </recommendedName>
    <alternativeName>
        <fullName evidence="8">tRNA 3 endonuclease</fullName>
    </alternativeName>
    <alternativeName>
        <fullName evidence="8">tRNase Z</fullName>
    </alternativeName>
</protein>
<comment type="caution">
    <text evidence="9">The sequence shown here is derived from an EMBL/GenBank/DDBJ whole genome shotgun (WGS) entry which is preliminary data.</text>
</comment>
<keyword evidence="10" id="KW-1185">Reference proteome</keyword>
<keyword evidence="7 8" id="KW-0862">Zinc</keyword>
<feature type="binding site" evidence="8">
    <location>
        <position position="64"/>
    </location>
    <ligand>
        <name>Zn(2+)</name>
        <dbReference type="ChEBI" id="CHEBI:29105"/>
        <label>1</label>
        <note>catalytic</note>
    </ligand>
</feature>
<name>A0A316EA67_9BACT</name>
<dbReference type="NCBIfam" id="TIGR02651">
    <property type="entry name" value="RNase_Z"/>
    <property type="match status" value="1"/>
</dbReference>
<dbReference type="OrthoDB" id="9800940at2"/>
<dbReference type="Pfam" id="PF23023">
    <property type="entry name" value="Anti-Pycsar_Apyc1"/>
    <property type="match status" value="1"/>
</dbReference>
<evidence type="ECO:0000256" key="6">
    <source>
        <dbReference type="ARBA" id="ARBA00022801"/>
    </source>
</evidence>
<evidence type="ECO:0000256" key="4">
    <source>
        <dbReference type="ARBA" id="ARBA00022723"/>
    </source>
</evidence>
<dbReference type="EC" id="3.1.26.11" evidence="8"/>
<dbReference type="InterPro" id="IPR013471">
    <property type="entry name" value="RNase_Z/BN"/>
</dbReference>
<dbReference type="GO" id="GO:0008270">
    <property type="term" value="F:zinc ion binding"/>
    <property type="evidence" value="ECO:0007669"/>
    <property type="project" value="UniProtKB-UniRule"/>
</dbReference>
<dbReference type="SUPFAM" id="SSF56281">
    <property type="entry name" value="Metallo-hydrolase/oxidoreductase"/>
    <property type="match status" value="1"/>
</dbReference>
<dbReference type="PANTHER" id="PTHR46018:SF2">
    <property type="entry name" value="ZINC PHOSPHODIESTERASE ELAC PROTEIN 1"/>
    <property type="match status" value="1"/>
</dbReference>
<gene>
    <name evidence="8" type="primary">rnz</name>
    <name evidence="9" type="ORF">LV89_02396</name>
</gene>
<dbReference type="NCBIfam" id="NF000801">
    <property type="entry name" value="PRK00055.1-3"/>
    <property type="match status" value="1"/>
</dbReference>
<evidence type="ECO:0000256" key="2">
    <source>
        <dbReference type="ARBA" id="ARBA00022694"/>
    </source>
</evidence>
<feature type="binding site" evidence="8">
    <location>
        <position position="212"/>
    </location>
    <ligand>
        <name>Zn(2+)</name>
        <dbReference type="ChEBI" id="CHEBI:29105"/>
        <label>2</label>
        <note>catalytic</note>
    </ligand>
</feature>
<feature type="active site" description="Proton acceptor" evidence="8">
    <location>
        <position position="66"/>
    </location>
</feature>